<sequence>MTTIKNAIEDLINNSGLTTTEAIERHFDPSFRQRVNGEWIEYSVFQARMDRLRSIVERVTITVRDELVNGNCYAERHIIDLRMRDGERLLHEVYLFAQRGQDGRFRQIEEMTLALPTQAGTCDQELR</sequence>
<dbReference type="HOGENOM" id="CLU_124041_4_0_4"/>
<dbReference type="PATRIC" id="fig|573737.6.peg.4242"/>
<organism evidence="1 2">
    <name type="scientific">Pandoraea oxalativorans</name>
    <dbReference type="NCBI Taxonomy" id="573737"/>
    <lineage>
        <taxon>Bacteria</taxon>
        <taxon>Pseudomonadati</taxon>
        <taxon>Pseudomonadota</taxon>
        <taxon>Betaproteobacteria</taxon>
        <taxon>Burkholderiales</taxon>
        <taxon>Burkholderiaceae</taxon>
        <taxon>Pandoraea</taxon>
    </lineage>
</organism>
<proteinExistence type="predicted"/>
<reference evidence="1" key="1">
    <citation type="submission" date="2016-06" db="EMBL/GenBank/DDBJ databases">
        <title>Pandoraea oxalativorans DSM 23570 Genome Sequencing.</title>
        <authorList>
            <person name="Ee R."/>
            <person name="Lim Y.-L."/>
            <person name="Yong D."/>
            <person name="Yin W.-F."/>
            <person name="Chan K.-G."/>
        </authorList>
    </citation>
    <scope>NUCLEOTIDE SEQUENCE</scope>
    <source>
        <strain evidence="1">DSM 23570</strain>
    </source>
</reference>
<dbReference type="OrthoDB" id="1256785at2"/>
<evidence type="ECO:0008006" key="3">
    <source>
        <dbReference type="Google" id="ProtNLM"/>
    </source>
</evidence>
<keyword evidence="2" id="KW-1185">Reference proteome</keyword>
<dbReference type="AlphaFoldDB" id="A0A0E3YC06"/>
<dbReference type="KEGG" id="pox:MB84_16525"/>
<dbReference type="Proteomes" id="UP000035050">
    <property type="component" value="Chromosome"/>
</dbReference>
<gene>
    <name evidence="1" type="ORF">MB84_16525</name>
</gene>
<dbReference type="EMBL" id="CP011253">
    <property type="protein sequence ID" value="AKC70742.1"/>
    <property type="molecule type" value="Genomic_DNA"/>
</dbReference>
<protein>
    <recommendedName>
        <fullName evidence="3">SnoaL-like domain-containing protein</fullName>
    </recommendedName>
</protein>
<evidence type="ECO:0000313" key="1">
    <source>
        <dbReference type="EMBL" id="AKC70742.1"/>
    </source>
</evidence>
<evidence type="ECO:0000313" key="2">
    <source>
        <dbReference type="Proteomes" id="UP000035050"/>
    </source>
</evidence>
<accession>A0A0E3YC06</accession>
<name>A0A0E3YC06_9BURK</name>